<organism evidence="1 2">
    <name type="scientific">Frieseomelitta varia</name>
    <dbReference type="NCBI Taxonomy" id="561572"/>
    <lineage>
        <taxon>Eukaryota</taxon>
        <taxon>Metazoa</taxon>
        <taxon>Ecdysozoa</taxon>
        <taxon>Arthropoda</taxon>
        <taxon>Hexapoda</taxon>
        <taxon>Insecta</taxon>
        <taxon>Pterygota</taxon>
        <taxon>Neoptera</taxon>
        <taxon>Endopterygota</taxon>
        <taxon>Hymenoptera</taxon>
        <taxon>Apocrita</taxon>
        <taxon>Aculeata</taxon>
        <taxon>Apoidea</taxon>
        <taxon>Anthophila</taxon>
        <taxon>Apidae</taxon>
        <taxon>Frieseomelitta</taxon>
    </lineage>
</organism>
<accession>A0A833VPP3</accession>
<reference evidence="1" key="1">
    <citation type="submission" date="2019-11" db="EMBL/GenBank/DDBJ databases">
        <title>The nuclear and mitochondrial genomes of Frieseomelitta varia - a highly eusocial stingless bee (Meliponini) with a permanently sterile worker caste.</title>
        <authorList>
            <person name="Freitas F.C.P."/>
            <person name="Lourenco A.P."/>
            <person name="Nunes F.M.F."/>
            <person name="Paschoal A.R."/>
            <person name="Abreu F.C.P."/>
            <person name="Barbin F.O."/>
            <person name="Bataglia L."/>
            <person name="Cardoso-Junior C.A.M."/>
            <person name="Cervoni M.S."/>
            <person name="Silva S.R."/>
            <person name="Dalarmi F."/>
            <person name="Del Lama M.A."/>
            <person name="Depintor T.S."/>
            <person name="Ferreira K.M."/>
            <person name="Goria P.S."/>
            <person name="Jaskot M.C."/>
            <person name="Lago D.C."/>
            <person name="Luna-Lucena D."/>
            <person name="Moda L.M."/>
            <person name="Nascimento L."/>
            <person name="Pedrino M."/>
            <person name="Rabico F.O."/>
            <person name="Sanches F.C."/>
            <person name="Santos D.E."/>
            <person name="Santos C.G."/>
            <person name="Vieira J."/>
            <person name="Lopes T.F."/>
            <person name="Barchuk A.R."/>
            <person name="Hartfelder K."/>
            <person name="Simoes Z.L.P."/>
            <person name="Bitondi M.M.G."/>
            <person name="Pinheiro D.G."/>
        </authorList>
    </citation>
    <scope>NUCLEOTIDE SEQUENCE</scope>
    <source>
        <strain evidence="1">USP_RPSP 00005682</strain>
        <tissue evidence="1">Whole individual</tissue>
    </source>
</reference>
<keyword evidence="2" id="KW-1185">Reference proteome</keyword>
<proteinExistence type="predicted"/>
<name>A0A833VPP3_9HYME</name>
<comment type="caution">
    <text evidence="1">The sequence shown here is derived from an EMBL/GenBank/DDBJ whole genome shotgun (WGS) entry which is preliminary data.</text>
</comment>
<dbReference type="EMBL" id="WNWW01000259">
    <property type="protein sequence ID" value="KAF3427301.1"/>
    <property type="molecule type" value="Genomic_DNA"/>
</dbReference>
<dbReference type="AlphaFoldDB" id="A0A833VPP3"/>
<evidence type="ECO:0000313" key="2">
    <source>
        <dbReference type="Proteomes" id="UP000655588"/>
    </source>
</evidence>
<dbReference type="Proteomes" id="UP000655588">
    <property type="component" value="Unassembled WGS sequence"/>
</dbReference>
<sequence length="69" mass="8227">MLPNFILKVEYRKYLKVKSHRQWRMVPRHLALRIKNLNECMTNVKLGPREVIPKKTRTRALTSTSTYTA</sequence>
<evidence type="ECO:0000313" key="1">
    <source>
        <dbReference type="EMBL" id="KAF3427301.1"/>
    </source>
</evidence>
<gene>
    <name evidence="1" type="ORF">E2986_13002</name>
</gene>
<protein>
    <submittedName>
        <fullName evidence="1">Uncharacterized protein</fullName>
    </submittedName>
</protein>